<evidence type="ECO:0000313" key="3">
    <source>
        <dbReference type="Proteomes" id="UP000620559"/>
    </source>
</evidence>
<sequence>MNPQTEENLNEYHLQKLVTEIDSDSIEVACSTILPTSKFKHTSVPYYIVKIIGWFWDLPILAKLIVLAVGFLIGFVILQAALKLIASVMSMALLAGLVYLGYNFFVAGNSPQIKE</sequence>
<protein>
    <submittedName>
        <fullName evidence="2">Uncharacterized protein</fullName>
    </submittedName>
</protein>
<dbReference type="AlphaFoldDB" id="A0A8J7K8F6"/>
<organism evidence="2 3">
    <name type="scientific">Plectonema cf. radiosum LEGE 06105</name>
    <dbReference type="NCBI Taxonomy" id="945769"/>
    <lineage>
        <taxon>Bacteria</taxon>
        <taxon>Bacillati</taxon>
        <taxon>Cyanobacteriota</taxon>
        <taxon>Cyanophyceae</taxon>
        <taxon>Oscillatoriophycideae</taxon>
        <taxon>Oscillatoriales</taxon>
        <taxon>Microcoleaceae</taxon>
        <taxon>Plectonema</taxon>
    </lineage>
</organism>
<evidence type="ECO:0000256" key="1">
    <source>
        <dbReference type="SAM" id="Phobius"/>
    </source>
</evidence>
<dbReference type="EMBL" id="JADEWL010000265">
    <property type="protein sequence ID" value="MBE9217122.1"/>
    <property type="molecule type" value="Genomic_DNA"/>
</dbReference>
<comment type="caution">
    <text evidence="2">The sequence shown here is derived from an EMBL/GenBank/DDBJ whole genome shotgun (WGS) entry which is preliminary data.</text>
</comment>
<feature type="transmembrane region" description="Helical" evidence="1">
    <location>
        <begin position="60"/>
        <end position="78"/>
    </location>
</feature>
<name>A0A8J7K8F6_9CYAN</name>
<dbReference type="RefSeq" id="WP_193926154.1">
    <property type="nucleotide sequence ID" value="NZ_JADEWL010000265.1"/>
</dbReference>
<proteinExistence type="predicted"/>
<keyword evidence="1" id="KW-1133">Transmembrane helix</keyword>
<keyword evidence="1" id="KW-0812">Transmembrane</keyword>
<gene>
    <name evidence="2" type="ORF">IQ247_31490</name>
</gene>
<accession>A0A8J7K8F6</accession>
<evidence type="ECO:0000313" key="2">
    <source>
        <dbReference type="EMBL" id="MBE9217122.1"/>
    </source>
</evidence>
<reference evidence="2" key="1">
    <citation type="submission" date="2020-10" db="EMBL/GenBank/DDBJ databases">
        <authorList>
            <person name="Castelo-Branco R."/>
            <person name="Eusebio N."/>
            <person name="Adriana R."/>
            <person name="Vieira A."/>
            <person name="Brugerolle De Fraissinette N."/>
            <person name="Rezende De Castro R."/>
            <person name="Schneider M.P."/>
            <person name="Vasconcelos V."/>
            <person name="Leao P.N."/>
        </authorList>
    </citation>
    <scope>NUCLEOTIDE SEQUENCE</scope>
    <source>
        <strain evidence="2">LEGE 06105</strain>
    </source>
</reference>
<feature type="transmembrane region" description="Helical" evidence="1">
    <location>
        <begin position="84"/>
        <end position="105"/>
    </location>
</feature>
<keyword evidence="1" id="KW-0472">Membrane</keyword>
<keyword evidence="3" id="KW-1185">Reference proteome</keyword>
<dbReference type="Proteomes" id="UP000620559">
    <property type="component" value="Unassembled WGS sequence"/>
</dbReference>